<sequence>MQLRVLKRIGMGGFSFIYEATMPEGKAVALKQSHTTRKIQYPTLLHEACTLSLLAGHPSIPAVYAWGRSQYFEYLTLDLLSVPVIDLTKHKPVNVVEVLPLLNQMLDSLEHLHSRHLIHRDIKPDNFLLGLGEDSGRVHLVDYGLAQYYRDPITLSHRALNTDHGFVGTGQYASTLGSACLAVTT</sequence>
<gene>
    <name evidence="1" type="ORF">BDN72DRAFT_894836</name>
</gene>
<reference evidence="1 2" key="1">
    <citation type="journal article" date="2019" name="Nat. Ecol. Evol.">
        <title>Megaphylogeny resolves global patterns of mushroom evolution.</title>
        <authorList>
            <person name="Varga T."/>
            <person name="Krizsan K."/>
            <person name="Foldi C."/>
            <person name="Dima B."/>
            <person name="Sanchez-Garcia M."/>
            <person name="Sanchez-Ramirez S."/>
            <person name="Szollosi G.J."/>
            <person name="Szarkandi J.G."/>
            <person name="Papp V."/>
            <person name="Albert L."/>
            <person name="Andreopoulos W."/>
            <person name="Angelini C."/>
            <person name="Antonin V."/>
            <person name="Barry K.W."/>
            <person name="Bougher N.L."/>
            <person name="Buchanan P."/>
            <person name="Buyck B."/>
            <person name="Bense V."/>
            <person name="Catcheside P."/>
            <person name="Chovatia M."/>
            <person name="Cooper J."/>
            <person name="Damon W."/>
            <person name="Desjardin D."/>
            <person name="Finy P."/>
            <person name="Geml J."/>
            <person name="Haridas S."/>
            <person name="Hughes K."/>
            <person name="Justo A."/>
            <person name="Karasinski D."/>
            <person name="Kautmanova I."/>
            <person name="Kiss B."/>
            <person name="Kocsube S."/>
            <person name="Kotiranta H."/>
            <person name="LaButti K.M."/>
            <person name="Lechner B.E."/>
            <person name="Liimatainen K."/>
            <person name="Lipzen A."/>
            <person name="Lukacs Z."/>
            <person name="Mihaltcheva S."/>
            <person name="Morgado L.N."/>
            <person name="Niskanen T."/>
            <person name="Noordeloos M.E."/>
            <person name="Ohm R.A."/>
            <person name="Ortiz-Santana B."/>
            <person name="Ovrebo C."/>
            <person name="Racz N."/>
            <person name="Riley R."/>
            <person name="Savchenko A."/>
            <person name="Shiryaev A."/>
            <person name="Soop K."/>
            <person name="Spirin V."/>
            <person name="Szebenyi C."/>
            <person name="Tomsovsky M."/>
            <person name="Tulloss R.E."/>
            <person name="Uehling J."/>
            <person name="Grigoriev I.V."/>
            <person name="Vagvolgyi C."/>
            <person name="Papp T."/>
            <person name="Martin F.M."/>
            <person name="Miettinen O."/>
            <person name="Hibbett D.S."/>
            <person name="Nagy L.G."/>
        </authorList>
    </citation>
    <scope>NUCLEOTIDE SEQUENCE [LARGE SCALE GENOMIC DNA]</scope>
    <source>
        <strain evidence="1 2">NL-1719</strain>
    </source>
</reference>
<accession>A0ACD3B3V4</accession>
<evidence type="ECO:0000313" key="2">
    <source>
        <dbReference type="Proteomes" id="UP000308600"/>
    </source>
</evidence>
<proteinExistence type="predicted"/>
<name>A0ACD3B3V4_9AGAR</name>
<evidence type="ECO:0000313" key="1">
    <source>
        <dbReference type="EMBL" id="TFK72319.1"/>
    </source>
</evidence>
<organism evidence="1 2">
    <name type="scientific">Pluteus cervinus</name>
    <dbReference type="NCBI Taxonomy" id="181527"/>
    <lineage>
        <taxon>Eukaryota</taxon>
        <taxon>Fungi</taxon>
        <taxon>Dikarya</taxon>
        <taxon>Basidiomycota</taxon>
        <taxon>Agaricomycotina</taxon>
        <taxon>Agaricomycetes</taxon>
        <taxon>Agaricomycetidae</taxon>
        <taxon>Agaricales</taxon>
        <taxon>Pluteineae</taxon>
        <taxon>Pluteaceae</taxon>
        <taxon>Pluteus</taxon>
    </lineage>
</organism>
<dbReference type="EMBL" id="ML208286">
    <property type="protein sequence ID" value="TFK72319.1"/>
    <property type="molecule type" value="Genomic_DNA"/>
</dbReference>
<keyword evidence="2" id="KW-1185">Reference proteome</keyword>
<protein>
    <submittedName>
        <fullName evidence="1">Kinase-like protein</fullName>
    </submittedName>
</protein>
<dbReference type="Proteomes" id="UP000308600">
    <property type="component" value="Unassembled WGS sequence"/>
</dbReference>